<comment type="caution">
    <text evidence="3">The sequence shown here is derived from an EMBL/GenBank/DDBJ whole genome shotgun (WGS) entry which is preliminary data.</text>
</comment>
<feature type="transmembrane region" description="Helical" evidence="1">
    <location>
        <begin position="281"/>
        <end position="299"/>
    </location>
</feature>
<dbReference type="InterPro" id="IPR050834">
    <property type="entry name" value="Glycosyltransf_2"/>
</dbReference>
<dbReference type="CDD" id="cd00761">
    <property type="entry name" value="Glyco_tranf_GTA_type"/>
    <property type="match status" value="1"/>
</dbReference>
<feature type="transmembrane region" description="Helical" evidence="1">
    <location>
        <begin position="311"/>
        <end position="334"/>
    </location>
</feature>
<gene>
    <name evidence="3" type="ORF">FDY93_15125</name>
</gene>
<evidence type="ECO:0000313" key="4">
    <source>
        <dbReference type="Proteomes" id="UP000306791"/>
    </source>
</evidence>
<evidence type="ECO:0000256" key="1">
    <source>
        <dbReference type="SAM" id="Phobius"/>
    </source>
</evidence>
<reference evidence="3 4" key="1">
    <citation type="submission" date="2019-05" db="EMBL/GenBank/DDBJ databases">
        <title>Microbulbifer harenosus sp. nov., an alginate-degrading bacterium isolated from coastal sand.</title>
        <authorList>
            <person name="Huang H."/>
            <person name="Mo K."/>
            <person name="Bao S."/>
        </authorList>
    </citation>
    <scope>NUCLEOTIDE SEQUENCE [LARGE SCALE GENOMIC DNA]</scope>
    <source>
        <strain evidence="3 4">HB161719</strain>
    </source>
</reference>
<keyword evidence="4" id="KW-1185">Reference proteome</keyword>
<dbReference type="Pfam" id="PF00535">
    <property type="entry name" value="Glycos_transf_2"/>
    <property type="match status" value="1"/>
</dbReference>
<dbReference type="SUPFAM" id="SSF53448">
    <property type="entry name" value="Nucleotide-diphospho-sugar transferases"/>
    <property type="match status" value="1"/>
</dbReference>
<dbReference type="InterPro" id="IPR001173">
    <property type="entry name" value="Glyco_trans_2-like"/>
</dbReference>
<dbReference type="InterPro" id="IPR029044">
    <property type="entry name" value="Nucleotide-diphossugar_trans"/>
</dbReference>
<evidence type="ECO:0000259" key="2">
    <source>
        <dbReference type="Pfam" id="PF00535"/>
    </source>
</evidence>
<protein>
    <submittedName>
        <fullName evidence="3">Glycosyltransferase family 2 protein</fullName>
    </submittedName>
</protein>
<keyword evidence="1" id="KW-1133">Transmembrane helix</keyword>
<dbReference type="PANTHER" id="PTHR43685:SF2">
    <property type="entry name" value="GLYCOSYLTRANSFERASE 2-LIKE DOMAIN-CONTAINING PROTEIN"/>
    <property type="match status" value="1"/>
</dbReference>
<name>A0ABY2UIR1_9GAMM</name>
<keyword evidence="1" id="KW-0472">Membrane</keyword>
<feature type="domain" description="Glycosyltransferase 2-like" evidence="2">
    <location>
        <begin position="7"/>
        <end position="144"/>
    </location>
</feature>
<sequence>MPAIGFVVIGRNEGERLRRCISSILEQSWALQRSTGADSSPARDEGIAAHPIVYVDSGSTDGSVEFVRSAGCEVIALDDAVAFTAARARNTGLKHLVQKFPHVEWVQFVDGDCLMQPGWLSKSSAFLSVNPEVAIVCGRRREVYPQKSIYNALCDMEWDTPVGEAKACGGDFLARRTALESVNAFNPNMIAGEEPEMCFRLRKENWKIWRIADEMTSHDAAMTSFRQFYLRNIRAGFAYAERCAMHATKKNPYCVREVASICLWACVIPLLALIFSVLSPLASLLLLAAYPAIVLRIFLKRIKLRYSLRRSFVYSILIPLAKFPQFLGVLRYAASRLSGRRTAIIEYK</sequence>
<accession>A0ABY2UIR1</accession>
<evidence type="ECO:0000313" key="3">
    <source>
        <dbReference type="EMBL" id="TLM75776.1"/>
    </source>
</evidence>
<dbReference type="Proteomes" id="UP000306791">
    <property type="component" value="Unassembled WGS sequence"/>
</dbReference>
<proteinExistence type="predicted"/>
<dbReference type="Gene3D" id="3.90.550.10">
    <property type="entry name" value="Spore Coat Polysaccharide Biosynthesis Protein SpsA, Chain A"/>
    <property type="match status" value="1"/>
</dbReference>
<dbReference type="EMBL" id="VANI01000016">
    <property type="protein sequence ID" value="TLM75776.1"/>
    <property type="molecule type" value="Genomic_DNA"/>
</dbReference>
<keyword evidence="1" id="KW-0812">Transmembrane</keyword>
<organism evidence="3 4">
    <name type="scientific">Microbulbifer harenosus</name>
    <dbReference type="NCBI Taxonomy" id="2576840"/>
    <lineage>
        <taxon>Bacteria</taxon>
        <taxon>Pseudomonadati</taxon>
        <taxon>Pseudomonadota</taxon>
        <taxon>Gammaproteobacteria</taxon>
        <taxon>Cellvibrionales</taxon>
        <taxon>Microbulbiferaceae</taxon>
        <taxon>Microbulbifer</taxon>
    </lineage>
</organism>
<dbReference type="PANTHER" id="PTHR43685">
    <property type="entry name" value="GLYCOSYLTRANSFERASE"/>
    <property type="match status" value="1"/>
</dbReference>